<sequence>MQEFHSAIVDLSHVLNQQPNSAEALLLRSKVYAKQGHTTLAIKDLTAITKNDPKNWRAYYERAYLRHKQVEGMGDDSATLQPPMSKENKADGADAASHTAVTNIPSLIGQTIDDYMQAIRTGCYLNDVIETVGDLTIRLVEWTHDAKHCLQVVGGLAALIALMDETEGKLKDQRRAAAKAQSITSSHDTTLWELEEDRLAKVIACLLTQRGRLYILVCKKW</sequence>
<proteinExistence type="predicted"/>
<gene>
    <name evidence="4" type="ORF">DYB28_006108</name>
</gene>
<dbReference type="Gene3D" id="1.25.40.10">
    <property type="entry name" value="Tetratricopeptide repeat domain"/>
    <property type="match status" value="1"/>
</dbReference>
<organism evidence="4 5">
    <name type="scientific">Aphanomyces astaci</name>
    <name type="common">Crayfish plague agent</name>
    <dbReference type="NCBI Taxonomy" id="112090"/>
    <lineage>
        <taxon>Eukaryota</taxon>
        <taxon>Sar</taxon>
        <taxon>Stramenopiles</taxon>
        <taxon>Oomycota</taxon>
        <taxon>Saprolegniomycetes</taxon>
        <taxon>Saprolegniales</taxon>
        <taxon>Verrucalvaceae</taxon>
        <taxon>Aphanomyces</taxon>
    </lineage>
</organism>
<feature type="coiled-coil region" evidence="3">
    <location>
        <begin position="156"/>
        <end position="183"/>
    </location>
</feature>
<dbReference type="Proteomes" id="UP000275652">
    <property type="component" value="Unassembled WGS sequence"/>
</dbReference>
<evidence type="ECO:0000256" key="3">
    <source>
        <dbReference type="SAM" id="Coils"/>
    </source>
</evidence>
<comment type="caution">
    <text evidence="4">The sequence shown here is derived from an EMBL/GenBank/DDBJ whole genome shotgun (WGS) entry which is preliminary data.</text>
</comment>
<dbReference type="PANTHER" id="PTHR44858">
    <property type="entry name" value="TETRATRICOPEPTIDE REPEAT PROTEIN 6"/>
    <property type="match status" value="1"/>
</dbReference>
<dbReference type="EMBL" id="QUTI01019963">
    <property type="protein sequence ID" value="RLO09392.1"/>
    <property type="molecule type" value="Genomic_DNA"/>
</dbReference>
<protein>
    <submittedName>
        <fullName evidence="4">Uncharacterized protein</fullName>
    </submittedName>
</protein>
<keyword evidence="2" id="KW-0802">TPR repeat</keyword>
<evidence type="ECO:0000313" key="4">
    <source>
        <dbReference type="EMBL" id="RLO09392.1"/>
    </source>
</evidence>
<dbReference type="SUPFAM" id="SSF48452">
    <property type="entry name" value="TPR-like"/>
    <property type="match status" value="1"/>
</dbReference>
<dbReference type="AlphaFoldDB" id="A0A9X8E4R1"/>
<reference evidence="4 5" key="1">
    <citation type="journal article" date="2018" name="J. Invertebr. Pathol.">
        <title>New genotyping method for the causative agent of crayfish plague (Aphanomyces astaci) based on whole genome data.</title>
        <authorList>
            <person name="Minardi D."/>
            <person name="Studholme D.J."/>
            <person name="van der Giezen M."/>
            <person name="Pretto T."/>
            <person name="Oidtmann B."/>
        </authorList>
    </citation>
    <scope>NUCLEOTIDE SEQUENCE [LARGE SCALE GENOMIC DNA]</scope>
    <source>
        <strain evidence="4 5">KB13</strain>
    </source>
</reference>
<keyword evidence="1" id="KW-0677">Repeat</keyword>
<dbReference type="PANTHER" id="PTHR44858:SF1">
    <property type="entry name" value="UDP-N-ACETYLGLUCOSAMINE--PEPTIDE N-ACETYLGLUCOSAMINYLTRANSFERASE SPINDLY-RELATED"/>
    <property type="match status" value="1"/>
</dbReference>
<keyword evidence="3" id="KW-0175">Coiled coil</keyword>
<evidence type="ECO:0000256" key="1">
    <source>
        <dbReference type="ARBA" id="ARBA00022737"/>
    </source>
</evidence>
<dbReference type="InterPro" id="IPR050498">
    <property type="entry name" value="Ycf3"/>
</dbReference>
<dbReference type="InterPro" id="IPR011990">
    <property type="entry name" value="TPR-like_helical_dom_sf"/>
</dbReference>
<evidence type="ECO:0000256" key="2">
    <source>
        <dbReference type="ARBA" id="ARBA00022803"/>
    </source>
</evidence>
<name>A0A9X8E4R1_APHAT</name>
<accession>A0A9X8E4R1</accession>
<evidence type="ECO:0000313" key="5">
    <source>
        <dbReference type="Proteomes" id="UP000275652"/>
    </source>
</evidence>